<protein>
    <submittedName>
        <fullName evidence="1">Uncharacterized protein</fullName>
    </submittedName>
</protein>
<sequence>MRYRPLPREQAIALAGYLRHVDLSLHRATFVSRGEVAKYFAERSAGLAQVIGHLASLPQVPPAPPLSRWARMALRLCNCVRLNPLVDYALLPRAHGALRDIADYLDEAAAPTDERIYPLSYQLRLACFELYDVLCRSDLERCGMPEHLHQAPILDHRVEPMRSIIGEGWPG</sequence>
<organism evidence="1 2">
    <name type="scientific">Lysobacter enzymogenes</name>
    <dbReference type="NCBI Taxonomy" id="69"/>
    <lineage>
        <taxon>Bacteria</taxon>
        <taxon>Pseudomonadati</taxon>
        <taxon>Pseudomonadota</taxon>
        <taxon>Gammaproteobacteria</taxon>
        <taxon>Lysobacterales</taxon>
        <taxon>Lysobacteraceae</taxon>
        <taxon>Lysobacter</taxon>
    </lineage>
</organism>
<dbReference type="AlphaFoldDB" id="A0A3N2RCP9"/>
<evidence type="ECO:0000313" key="2">
    <source>
        <dbReference type="Proteomes" id="UP000275910"/>
    </source>
</evidence>
<evidence type="ECO:0000313" key="1">
    <source>
        <dbReference type="EMBL" id="ROU05207.1"/>
    </source>
</evidence>
<comment type="caution">
    <text evidence="1">The sequence shown here is derived from an EMBL/GenBank/DDBJ whole genome shotgun (WGS) entry which is preliminary data.</text>
</comment>
<dbReference type="RefSeq" id="WP_123649170.1">
    <property type="nucleotide sequence ID" value="NZ_RCTY01000048.1"/>
</dbReference>
<dbReference type="Proteomes" id="UP000275910">
    <property type="component" value="Unassembled WGS sequence"/>
</dbReference>
<proteinExistence type="predicted"/>
<reference evidence="1 2" key="1">
    <citation type="submission" date="2018-10" db="EMBL/GenBank/DDBJ databases">
        <title>The genome of Lysobacter enzymogenes OH11.</title>
        <authorList>
            <person name="Liu F."/>
            <person name="Zhao Y."/>
            <person name="Qian G."/>
            <person name="Chen Y."/>
            <person name="Xu H."/>
        </authorList>
    </citation>
    <scope>NUCLEOTIDE SEQUENCE [LARGE SCALE GENOMIC DNA]</scope>
    <source>
        <strain evidence="1 2">OH11</strain>
    </source>
</reference>
<gene>
    <name evidence="1" type="ORF">D9T17_20530</name>
</gene>
<dbReference type="EMBL" id="RCTY01000048">
    <property type="protein sequence ID" value="ROU05207.1"/>
    <property type="molecule type" value="Genomic_DNA"/>
</dbReference>
<name>A0A3N2RCP9_LYSEN</name>
<accession>A0A3N2RCP9</accession>